<dbReference type="Pfam" id="PF14214">
    <property type="entry name" value="Helitron_like_N"/>
    <property type="match status" value="1"/>
</dbReference>
<feature type="region of interest" description="Disordered" evidence="2">
    <location>
        <begin position="1"/>
        <end position="21"/>
    </location>
</feature>
<sequence length="865" mass="100223">MLSANENANPQTSDVKPKNSIVGEDNAGKMIGLPENQGGVSQATMDIESLSGYVKKRLLIQDRRFARDPLFLFFMLDLIEKKNIAAVNRFVVSTKCRNNLTQGDVVNPVTSKMNKNIVSTVPSQIRSSYAYKRKNFLDLQCIFENLGALQLFLIFACDDKSEDFKGILSDGIWFPWEDPFLFSLHFKRKWLRFFIYYVCKHFARQIGGIKEHSWVMEIQDRRSLNIHMVLWTNKSVQELIAMNAVHTWFPEGSSINDPLMRDLVNRLQLYKCNDNYRKRESRCTYKRDVGDTYVNNYNPYLLAVFRTSMDIQYDDGPQTVRYLAKYLAKDDYEAKILLKNILVQNQGYYKRTTYVSEREHCSTRVVGGVEATYDTIGWRKHSNSRKVIFLNTDDTQIFSLTPVEIYEKRDGAAELTMPQFFCFYKRVYKNLRSVTIVLKLPIFQITYKNEMERFGSYKDYYEHLLNESSIETHRRINIESLEDIVDVERGLDVCREELNLMFNMANQSQKSIFSQIITELELNSTAIVSGATGTGKSYVLRMLERHYKPQQYKVFKLAPTGVAAHNVSGQTIHRFFGLTNVSSVPNFLILDEYAKLYSKIMLLIDEYFMISAKLLESINDALVKTTQRATIMGGVKAVFFGDAAQLLPIQQKEGKVWESEIFNAVLRYSLHDLVRQQDESFMETLNKVRNYQFDESVVAFINERSVHKPQLPLSCLRLYTTRQRVASANEKGYVQFPGAGTEFQAHDSYIDNQRTAKIALRETRLLECLFIKPNMPVMLIHNLHVPTGWVNGTIALVEYMEEENVCLKKRLPNGDDAIYWIQRISRQVPGTSYTRTQFPIVPDLPLRSTKCKAQQLIVWESIWII</sequence>
<feature type="domain" description="Helitron helicase-like" evidence="4">
    <location>
        <begin position="55"/>
        <end position="230"/>
    </location>
</feature>
<evidence type="ECO:0000259" key="3">
    <source>
        <dbReference type="Pfam" id="PF05970"/>
    </source>
</evidence>
<keyword evidence="1" id="KW-0067">ATP-binding</keyword>
<comment type="similarity">
    <text evidence="1">Belongs to the helicase family.</text>
</comment>
<comment type="catalytic activity">
    <reaction evidence="1">
        <text>ATP + H2O = ADP + phosphate + H(+)</text>
        <dbReference type="Rhea" id="RHEA:13065"/>
        <dbReference type="ChEBI" id="CHEBI:15377"/>
        <dbReference type="ChEBI" id="CHEBI:15378"/>
        <dbReference type="ChEBI" id="CHEBI:30616"/>
        <dbReference type="ChEBI" id="CHEBI:43474"/>
        <dbReference type="ChEBI" id="CHEBI:456216"/>
        <dbReference type="EC" id="5.6.2.3"/>
    </reaction>
</comment>
<dbReference type="Proteomes" id="UP000717996">
    <property type="component" value="Unassembled WGS sequence"/>
</dbReference>
<dbReference type="Pfam" id="PF05970">
    <property type="entry name" value="PIF1"/>
    <property type="match status" value="1"/>
</dbReference>
<keyword evidence="1" id="KW-0233">DNA recombination</keyword>
<dbReference type="GO" id="GO:0016787">
    <property type="term" value="F:hydrolase activity"/>
    <property type="evidence" value="ECO:0007669"/>
    <property type="project" value="UniProtKB-KW"/>
</dbReference>
<evidence type="ECO:0000256" key="2">
    <source>
        <dbReference type="SAM" id="MobiDB-lite"/>
    </source>
</evidence>
<dbReference type="EC" id="5.6.2.3" evidence="1"/>
<dbReference type="OrthoDB" id="2449559at2759"/>
<dbReference type="GO" id="GO:0006281">
    <property type="term" value="P:DNA repair"/>
    <property type="evidence" value="ECO:0007669"/>
    <property type="project" value="UniProtKB-KW"/>
</dbReference>
<dbReference type="AlphaFoldDB" id="A0A9P6YDU5"/>
<organism evidence="5 6">
    <name type="scientific">Rhizopus oryzae</name>
    <name type="common">Mucormycosis agent</name>
    <name type="synonym">Rhizopus arrhizus var. delemar</name>
    <dbReference type="NCBI Taxonomy" id="64495"/>
    <lineage>
        <taxon>Eukaryota</taxon>
        <taxon>Fungi</taxon>
        <taxon>Fungi incertae sedis</taxon>
        <taxon>Mucoromycota</taxon>
        <taxon>Mucoromycotina</taxon>
        <taxon>Mucoromycetes</taxon>
        <taxon>Mucorales</taxon>
        <taxon>Mucorineae</taxon>
        <taxon>Rhizopodaceae</taxon>
        <taxon>Rhizopus</taxon>
    </lineage>
</organism>
<dbReference type="GO" id="GO:0043139">
    <property type="term" value="F:5'-3' DNA helicase activity"/>
    <property type="evidence" value="ECO:0007669"/>
    <property type="project" value="UniProtKB-EC"/>
</dbReference>
<keyword evidence="1" id="KW-0227">DNA damage</keyword>
<feature type="domain" description="DNA helicase Pif1-like DEAD-box helicase" evidence="3">
    <location>
        <begin position="506"/>
        <end position="678"/>
    </location>
</feature>
<dbReference type="PANTHER" id="PTHR47642">
    <property type="entry name" value="ATP-DEPENDENT DNA HELICASE"/>
    <property type="match status" value="1"/>
</dbReference>
<name>A0A9P6YDU5_RHIOR</name>
<keyword evidence="1" id="KW-0234">DNA repair</keyword>
<dbReference type="Gene3D" id="3.40.50.300">
    <property type="entry name" value="P-loop containing nucleotide triphosphate hydrolases"/>
    <property type="match status" value="1"/>
</dbReference>
<dbReference type="InterPro" id="IPR027417">
    <property type="entry name" value="P-loop_NTPase"/>
</dbReference>
<evidence type="ECO:0000259" key="4">
    <source>
        <dbReference type="Pfam" id="PF14214"/>
    </source>
</evidence>
<dbReference type="InterPro" id="IPR010285">
    <property type="entry name" value="DNA_helicase_pif1-like_DEAD"/>
</dbReference>
<protein>
    <recommendedName>
        <fullName evidence="1">ATP-dependent DNA helicase</fullName>
        <ecNumber evidence="1">5.6.2.3</ecNumber>
    </recommendedName>
</protein>
<keyword evidence="1" id="KW-0547">Nucleotide-binding</keyword>
<feature type="compositionally biased region" description="Polar residues" evidence="2">
    <location>
        <begin position="1"/>
        <end position="14"/>
    </location>
</feature>
<evidence type="ECO:0000313" key="6">
    <source>
        <dbReference type="Proteomes" id="UP000717996"/>
    </source>
</evidence>
<evidence type="ECO:0000256" key="1">
    <source>
        <dbReference type="RuleBase" id="RU363044"/>
    </source>
</evidence>
<dbReference type="GO" id="GO:0005524">
    <property type="term" value="F:ATP binding"/>
    <property type="evidence" value="ECO:0007669"/>
    <property type="project" value="UniProtKB-KW"/>
</dbReference>
<reference evidence="5" key="1">
    <citation type="journal article" date="2020" name="Microb. Genom.">
        <title>Genetic diversity of clinical and environmental Mucorales isolates obtained from an investigation of mucormycosis cases among solid organ transplant recipients.</title>
        <authorList>
            <person name="Nguyen M.H."/>
            <person name="Kaul D."/>
            <person name="Muto C."/>
            <person name="Cheng S.J."/>
            <person name="Richter R.A."/>
            <person name="Bruno V.M."/>
            <person name="Liu G."/>
            <person name="Beyhan S."/>
            <person name="Sundermann A.J."/>
            <person name="Mounaud S."/>
            <person name="Pasculle A.W."/>
            <person name="Nierman W.C."/>
            <person name="Driscoll E."/>
            <person name="Cumbie R."/>
            <person name="Clancy C.J."/>
            <person name="Dupont C.L."/>
        </authorList>
    </citation>
    <scope>NUCLEOTIDE SEQUENCE</scope>
    <source>
        <strain evidence="5">GL16</strain>
    </source>
</reference>
<comment type="cofactor">
    <cofactor evidence="1">
        <name>Mg(2+)</name>
        <dbReference type="ChEBI" id="CHEBI:18420"/>
    </cofactor>
</comment>
<dbReference type="GO" id="GO:0006310">
    <property type="term" value="P:DNA recombination"/>
    <property type="evidence" value="ECO:0007669"/>
    <property type="project" value="UniProtKB-KW"/>
</dbReference>
<dbReference type="SUPFAM" id="SSF52540">
    <property type="entry name" value="P-loop containing nucleoside triphosphate hydrolases"/>
    <property type="match status" value="2"/>
</dbReference>
<keyword evidence="1" id="KW-0347">Helicase</keyword>
<accession>A0A9P6YDU5</accession>
<dbReference type="InterPro" id="IPR025476">
    <property type="entry name" value="Helitron_helicase-like"/>
</dbReference>
<dbReference type="EMBL" id="JAANIT010000618">
    <property type="protein sequence ID" value="KAG1545920.1"/>
    <property type="molecule type" value="Genomic_DNA"/>
</dbReference>
<keyword evidence="1" id="KW-0378">Hydrolase</keyword>
<dbReference type="InterPro" id="IPR051055">
    <property type="entry name" value="PIF1_helicase"/>
</dbReference>
<proteinExistence type="inferred from homology"/>
<evidence type="ECO:0000313" key="5">
    <source>
        <dbReference type="EMBL" id="KAG1545920.1"/>
    </source>
</evidence>
<dbReference type="GO" id="GO:0000723">
    <property type="term" value="P:telomere maintenance"/>
    <property type="evidence" value="ECO:0007669"/>
    <property type="project" value="InterPro"/>
</dbReference>
<comment type="caution">
    <text evidence="5">The sequence shown here is derived from an EMBL/GenBank/DDBJ whole genome shotgun (WGS) entry which is preliminary data.</text>
</comment>
<gene>
    <name evidence="5" type="ORF">G6F51_005178</name>
</gene>